<accession>A0A9W9CSW5</accession>
<reference evidence="2" key="1">
    <citation type="submission" date="2022-10" db="EMBL/GenBank/DDBJ databases">
        <title>Tapping the CABI collections for fungal endophytes: first genome assemblies for Collariella, Neodidymelliopsis, Ascochyta clinopodiicola, Didymella pomorum, Didymosphaeria variabile, Neocosmospora piperis and Neocucurbitaria cava.</title>
        <authorList>
            <person name="Hill R."/>
        </authorList>
    </citation>
    <scope>NUCLEOTIDE SEQUENCE</scope>
    <source>
        <strain evidence="2">IMI 355082</strain>
    </source>
</reference>
<sequence>MATDDSARIINSASSNIPYQPLDATRKEVRFLQARRRDTDGHIILSLKHFSLQQEECPRFTTLSYVWGEYKLHSETVTVNGCTCSILESIYPILSLICDHKALQRETWFWIDYLCINQNDQAERASQVALMGRLYRLAFRTIVWLGEPSPDTDGAMVTLGQIVSFQEQPTEEARDLLHTSITPAQWNALSQWMDRPWWTRVWTLQEFLIPNRLVFHYGDESITKHTWASAIGAIYDYQAVGLLQKRAFGNQWARKRLLEYYDDDIMRFKMGLFALMAYVGYYKASDDRDRIYTMLGICTNVDHLIVGPPDYNRTVSETYLGLAAQFIRIHRSLDIICFSALFSDANSAAAEEDVETLPSWVPDWRRWVDRAARPVPSMVSEPSRDAIGNFRPPDYLPSPDITYKASGNRLADVSFSKDGRSLTCHGLLIDLIDGLGPARHKVPDGEADADFHLAQAVSETNTRPRSSISALDRTLNSDVSNAILKALVRCVSLDRAGRYLTSEARTGRYIHELQHALAAGQGTHPPEQTAVIEWLEANEGLCVQGATLRQHFDAASPPHGPPHTPRKHTLWRAAETTVGEWPWDCRLIVTEGGWLGMAPRATRRGDAIFVLPGLSVPVVLRRVEAEPEETYKVVGECFVPGFMGGEALEKGEEMKDIVLV</sequence>
<dbReference type="OrthoDB" id="5236514at2759"/>
<gene>
    <name evidence="2" type="ORF">N0V93_009653</name>
</gene>
<comment type="caution">
    <text evidence="2">The sequence shown here is derived from an EMBL/GenBank/DDBJ whole genome shotgun (WGS) entry which is preliminary data.</text>
</comment>
<proteinExistence type="predicted"/>
<organism evidence="2 3">
    <name type="scientific">Gnomoniopsis smithogilvyi</name>
    <dbReference type="NCBI Taxonomy" id="1191159"/>
    <lineage>
        <taxon>Eukaryota</taxon>
        <taxon>Fungi</taxon>
        <taxon>Dikarya</taxon>
        <taxon>Ascomycota</taxon>
        <taxon>Pezizomycotina</taxon>
        <taxon>Sordariomycetes</taxon>
        <taxon>Sordariomycetidae</taxon>
        <taxon>Diaporthales</taxon>
        <taxon>Gnomoniaceae</taxon>
        <taxon>Gnomoniopsis</taxon>
    </lineage>
</organism>
<dbReference type="InterPro" id="IPR052895">
    <property type="entry name" value="HetReg/Transcr_Mod"/>
</dbReference>
<evidence type="ECO:0000313" key="2">
    <source>
        <dbReference type="EMBL" id="KAJ4386755.1"/>
    </source>
</evidence>
<dbReference type="EMBL" id="JAPEVB010000006">
    <property type="protein sequence ID" value="KAJ4386755.1"/>
    <property type="molecule type" value="Genomic_DNA"/>
</dbReference>
<dbReference type="AlphaFoldDB" id="A0A9W9CSW5"/>
<protein>
    <recommendedName>
        <fullName evidence="1">Heterokaryon incompatibility domain-containing protein</fullName>
    </recommendedName>
</protein>
<dbReference type="Pfam" id="PF06985">
    <property type="entry name" value="HET"/>
    <property type="match status" value="1"/>
</dbReference>
<name>A0A9W9CSW5_9PEZI</name>
<feature type="domain" description="Heterokaryon incompatibility" evidence="1">
    <location>
        <begin position="60"/>
        <end position="206"/>
    </location>
</feature>
<keyword evidence="3" id="KW-1185">Reference proteome</keyword>
<dbReference type="InterPro" id="IPR010730">
    <property type="entry name" value="HET"/>
</dbReference>
<evidence type="ECO:0000313" key="3">
    <source>
        <dbReference type="Proteomes" id="UP001140453"/>
    </source>
</evidence>
<evidence type="ECO:0000259" key="1">
    <source>
        <dbReference type="Pfam" id="PF06985"/>
    </source>
</evidence>
<dbReference type="PANTHER" id="PTHR24148">
    <property type="entry name" value="ANKYRIN REPEAT DOMAIN-CONTAINING PROTEIN 39 HOMOLOG-RELATED"/>
    <property type="match status" value="1"/>
</dbReference>
<dbReference type="PANTHER" id="PTHR24148:SF64">
    <property type="entry name" value="HETEROKARYON INCOMPATIBILITY DOMAIN-CONTAINING PROTEIN"/>
    <property type="match status" value="1"/>
</dbReference>
<dbReference type="Proteomes" id="UP001140453">
    <property type="component" value="Unassembled WGS sequence"/>
</dbReference>
<dbReference type="Pfam" id="PF26639">
    <property type="entry name" value="Het-6_barrel"/>
    <property type="match status" value="1"/>
</dbReference>